<accession>A0A285UKX9</accession>
<dbReference type="EMBL" id="OBQD01000010">
    <property type="protein sequence ID" value="SOC42472.1"/>
    <property type="molecule type" value="Genomic_DNA"/>
</dbReference>
<dbReference type="AlphaFoldDB" id="A0A285UKX9"/>
<evidence type="ECO:0000313" key="2">
    <source>
        <dbReference type="Proteomes" id="UP000219167"/>
    </source>
</evidence>
<organism evidence="1 2">
    <name type="scientific">Rhizobium subbaraonis</name>
    <dbReference type="NCBI Taxonomy" id="908946"/>
    <lineage>
        <taxon>Bacteria</taxon>
        <taxon>Pseudomonadati</taxon>
        <taxon>Pseudomonadota</taxon>
        <taxon>Alphaproteobacteria</taxon>
        <taxon>Hyphomicrobiales</taxon>
        <taxon>Rhizobiaceae</taxon>
        <taxon>Rhizobium/Agrobacterium group</taxon>
        <taxon>Rhizobium</taxon>
    </lineage>
</organism>
<sequence length="348" mass="37684">MMQVSERTIEDVREALRHEPISAYPDFVAAVSAALDDRETLPVELDGVADAIAYGKGVWRSCSGCHETNEGVPLGPYSSILKCHLGGGCFECGGVGAIWDTTDYEEMGRFLSGEALATSPASSGVEGERCPICAEAFKPTDLCASDIEMGTCHAACLEGSPVVDLETGEPSDGPISTYRFDEDAPAAPTAIDSIATEGPWQWWAGSTEEWCTVGPEASREAIIQAAINDCLGEGEDDVGAWTLNFHIVEARQDPLRLADWIESDRLIERAEDNVADSDRAAGEYDDGPFFRVAPEIEKDLEERIKRACDEWQLANGLTFTCRTFSHTRNDEDVVVDHPNATSEGPVDV</sequence>
<keyword evidence="2" id="KW-1185">Reference proteome</keyword>
<protein>
    <submittedName>
        <fullName evidence="1">Uncharacterized protein</fullName>
    </submittedName>
</protein>
<evidence type="ECO:0000313" key="1">
    <source>
        <dbReference type="EMBL" id="SOC42472.1"/>
    </source>
</evidence>
<gene>
    <name evidence="1" type="ORF">SAMN05892877_11014</name>
</gene>
<dbReference type="Proteomes" id="UP000219167">
    <property type="component" value="Unassembled WGS sequence"/>
</dbReference>
<name>A0A285UKX9_9HYPH</name>
<proteinExistence type="predicted"/>
<reference evidence="1 2" key="1">
    <citation type="submission" date="2017-08" db="EMBL/GenBank/DDBJ databases">
        <authorList>
            <person name="de Groot N.N."/>
        </authorList>
    </citation>
    <scope>NUCLEOTIDE SEQUENCE [LARGE SCALE GENOMIC DNA]</scope>
    <source>
        <strain evidence="1 2">JC85</strain>
    </source>
</reference>